<dbReference type="Gene3D" id="1.20.1280.50">
    <property type="match status" value="1"/>
</dbReference>
<evidence type="ECO:0000313" key="3">
    <source>
        <dbReference type="Proteomes" id="UP000623467"/>
    </source>
</evidence>
<name>A0A8H7DDP2_9AGAR</name>
<proteinExistence type="predicted"/>
<comment type="caution">
    <text evidence="2">The sequence shown here is derived from an EMBL/GenBank/DDBJ whole genome shotgun (WGS) entry which is preliminary data.</text>
</comment>
<dbReference type="OrthoDB" id="3156934at2759"/>
<keyword evidence="3" id="KW-1185">Reference proteome</keyword>
<dbReference type="SUPFAM" id="SSF81383">
    <property type="entry name" value="F-box domain"/>
    <property type="match status" value="1"/>
</dbReference>
<dbReference type="Proteomes" id="UP000623467">
    <property type="component" value="Unassembled WGS sequence"/>
</dbReference>
<dbReference type="Gene3D" id="3.80.10.10">
    <property type="entry name" value="Ribonuclease Inhibitor"/>
    <property type="match status" value="1"/>
</dbReference>
<accession>A0A8H7DDP2</accession>
<feature type="region of interest" description="Disordered" evidence="1">
    <location>
        <begin position="1"/>
        <end position="32"/>
    </location>
</feature>
<evidence type="ECO:0000313" key="2">
    <source>
        <dbReference type="EMBL" id="KAF7370585.1"/>
    </source>
</evidence>
<organism evidence="2 3">
    <name type="scientific">Mycena sanguinolenta</name>
    <dbReference type="NCBI Taxonomy" id="230812"/>
    <lineage>
        <taxon>Eukaryota</taxon>
        <taxon>Fungi</taxon>
        <taxon>Dikarya</taxon>
        <taxon>Basidiomycota</taxon>
        <taxon>Agaricomycotina</taxon>
        <taxon>Agaricomycetes</taxon>
        <taxon>Agaricomycetidae</taxon>
        <taxon>Agaricales</taxon>
        <taxon>Marasmiineae</taxon>
        <taxon>Mycenaceae</taxon>
        <taxon>Mycena</taxon>
    </lineage>
</organism>
<dbReference type="AlphaFoldDB" id="A0A8H7DDP2"/>
<sequence>MSQTSPSRALPPKAPLVPPIKHNDDKAPISSHNHVSSNELMQRGLDEDIQKYQESIRSLQYQRNALSPIGRLPPEMLSRVFMFCIHRDSLSWIREVSHICRHWRAVALGCPNLWSFPVFSQPRWADEMLKRSKMAPLTVKADLTYMTPKMIESVHSSLAQISRIGEMDIRVGSRSVNEILNLTDAAPYLHTLCLMSPGFSHDDHFALGSTFLNGETPRLRRLELTRFFLPWDSPLLSNLVHLKIQNPGPAPARPSMADLIGALERMPRLESLELDRALPVIAADTSALSVPSSRAQLSHLKRIVIMNASVLECADVLNHLSFNGTSTPTIKISCAAENSTRADFSTLIPALSNVQTATATRHLRTLSIVLGFGGMMIRAWPCFVSSGLLPGQLPFLDLDCKWLRFLRDESEELLAFACKLMPLRGLRSLSISTDMHELETKTWISTFGHLPTLLSIRLRGQSGQLIAALGEDVVVDGVKQIPPPPTTRLPARRMNLRRPRMEDVSGGLFFPALRNLILEDTDFSDPAVDTLETALMERCERKQELWALTLSDCTHLASDDVTRLRNVVTDLQWDGLELGFSDDESDGDYSEFGDPYYPGFLYHTSDDELDSDYYDYTMSMF</sequence>
<dbReference type="EMBL" id="JACAZH010000004">
    <property type="protein sequence ID" value="KAF7370585.1"/>
    <property type="molecule type" value="Genomic_DNA"/>
</dbReference>
<reference evidence="2" key="1">
    <citation type="submission" date="2020-05" db="EMBL/GenBank/DDBJ databases">
        <title>Mycena genomes resolve the evolution of fungal bioluminescence.</title>
        <authorList>
            <person name="Tsai I.J."/>
        </authorList>
    </citation>
    <scope>NUCLEOTIDE SEQUENCE</scope>
    <source>
        <strain evidence="2">160909Yilan</strain>
    </source>
</reference>
<dbReference type="InterPro" id="IPR032675">
    <property type="entry name" value="LRR_dom_sf"/>
</dbReference>
<dbReference type="InterPro" id="IPR036047">
    <property type="entry name" value="F-box-like_dom_sf"/>
</dbReference>
<dbReference type="SUPFAM" id="SSF52047">
    <property type="entry name" value="RNI-like"/>
    <property type="match status" value="1"/>
</dbReference>
<protein>
    <submittedName>
        <fullName evidence="2">F-box domain-containing protein</fullName>
    </submittedName>
</protein>
<evidence type="ECO:0000256" key="1">
    <source>
        <dbReference type="SAM" id="MobiDB-lite"/>
    </source>
</evidence>
<gene>
    <name evidence="2" type="ORF">MSAN_00691000</name>
</gene>